<dbReference type="PANTHER" id="PTHR43157">
    <property type="entry name" value="PHOSPHATIDYLINOSITOL-GLYCAN BIOSYNTHESIS CLASS F PROTEIN-RELATED"/>
    <property type="match status" value="1"/>
</dbReference>
<reference evidence="4 5" key="1">
    <citation type="submission" date="2022-12" db="EMBL/GenBank/DDBJ databases">
        <title>Chromosome-level genome of Tegillarca granosa.</title>
        <authorList>
            <person name="Kim J."/>
        </authorList>
    </citation>
    <scope>NUCLEOTIDE SEQUENCE [LARGE SCALE GENOMIC DNA]</scope>
    <source>
        <strain evidence="4">Teg-2019</strain>
        <tissue evidence="4">Adductor muscle</tissue>
    </source>
</reference>
<feature type="region of interest" description="Disordered" evidence="2">
    <location>
        <begin position="351"/>
        <end position="374"/>
    </location>
</feature>
<dbReference type="SUPFAM" id="SSF51735">
    <property type="entry name" value="NAD(P)-binding Rossmann-fold domains"/>
    <property type="match status" value="1"/>
</dbReference>
<sequence>MGKHQKVVHPPQENIEIKQLWNHLKTDLKDAMELFSPAFLVPVIISIILLCIFVLRLYIRWNVPCKSQKRLEGKTVIITGLGRATASELAKRGAKIILACRNQKRGEAVARIIRNKTGNEDINAYYLDLASLRSIKEFVYEFNSREPYLHVLINNAGYLGPKATTEDGYERTFGVNYLGHFYLSYLLKEKMKKCAPCRIVNVASSAYTIGKIDFEDLALTNYNIYKAYARSKLAQIQFTIEAHRRWSPDVVLSYAVHPGAVSTDLLRNWPGLKGKVLRMARNFLFKSPEDGCQTIVHCAVGEGLRDVSGNLFTNCAIVQTKKNIREKQVCRKLWDLSLHLCGLDDEIEKFSSESEDMEQNHNKPNPEQESKKSK</sequence>
<dbReference type="Gene3D" id="3.40.50.720">
    <property type="entry name" value="NAD(P)-binding Rossmann-like Domain"/>
    <property type="match status" value="1"/>
</dbReference>
<keyword evidence="5" id="KW-1185">Reference proteome</keyword>
<evidence type="ECO:0000313" key="4">
    <source>
        <dbReference type="EMBL" id="KAJ8313062.1"/>
    </source>
</evidence>
<dbReference type="InterPro" id="IPR002347">
    <property type="entry name" value="SDR_fam"/>
</dbReference>
<organism evidence="4 5">
    <name type="scientific">Tegillarca granosa</name>
    <name type="common">Malaysian cockle</name>
    <name type="synonym">Anadara granosa</name>
    <dbReference type="NCBI Taxonomy" id="220873"/>
    <lineage>
        <taxon>Eukaryota</taxon>
        <taxon>Metazoa</taxon>
        <taxon>Spiralia</taxon>
        <taxon>Lophotrochozoa</taxon>
        <taxon>Mollusca</taxon>
        <taxon>Bivalvia</taxon>
        <taxon>Autobranchia</taxon>
        <taxon>Pteriomorphia</taxon>
        <taxon>Arcoida</taxon>
        <taxon>Arcoidea</taxon>
        <taxon>Arcidae</taxon>
        <taxon>Tegillarca</taxon>
    </lineage>
</organism>
<protein>
    <submittedName>
        <fullName evidence="4">Uncharacterized protein</fullName>
    </submittedName>
</protein>
<accession>A0ABQ9FB36</accession>
<gene>
    <name evidence="4" type="ORF">KUTeg_010435</name>
</gene>
<comment type="caution">
    <text evidence="4">The sequence shown here is derived from an EMBL/GenBank/DDBJ whole genome shotgun (WGS) entry which is preliminary data.</text>
</comment>
<dbReference type="InterPro" id="IPR036291">
    <property type="entry name" value="NAD(P)-bd_dom_sf"/>
</dbReference>
<dbReference type="PANTHER" id="PTHR43157:SF31">
    <property type="entry name" value="PHOSPHATIDYLINOSITOL-GLYCAN BIOSYNTHESIS CLASS F PROTEIN"/>
    <property type="match status" value="1"/>
</dbReference>
<dbReference type="CDD" id="cd05327">
    <property type="entry name" value="retinol-DH_like_SDR_c_like"/>
    <property type="match status" value="1"/>
</dbReference>
<keyword evidence="3" id="KW-0812">Transmembrane</keyword>
<evidence type="ECO:0000256" key="3">
    <source>
        <dbReference type="SAM" id="Phobius"/>
    </source>
</evidence>
<name>A0ABQ9FB36_TEGGR</name>
<keyword evidence="3" id="KW-1133">Transmembrane helix</keyword>
<evidence type="ECO:0000256" key="1">
    <source>
        <dbReference type="ARBA" id="ARBA00023002"/>
    </source>
</evidence>
<proteinExistence type="predicted"/>
<keyword evidence="1" id="KW-0560">Oxidoreductase</keyword>
<dbReference type="EMBL" id="JARBDR010000440">
    <property type="protein sequence ID" value="KAJ8313062.1"/>
    <property type="molecule type" value="Genomic_DNA"/>
</dbReference>
<evidence type="ECO:0000256" key="2">
    <source>
        <dbReference type="SAM" id="MobiDB-lite"/>
    </source>
</evidence>
<feature type="transmembrane region" description="Helical" evidence="3">
    <location>
        <begin position="34"/>
        <end position="59"/>
    </location>
</feature>
<dbReference type="Proteomes" id="UP001217089">
    <property type="component" value="Unassembled WGS sequence"/>
</dbReference>
<dbReference type="PRINTS" id="PR00081">
    <property type="entry name" value="GDHRDH"/>
</dbReference>
<keyword evidence="3" id="KW-0472">Membrane</keyword>
<dbReference type="Pfam" id="PF00106">
    <property type="entry name" value="adh_short"/>
    <property type="match status" value="1"/>
</dbReference>
<evidence type="ECO:0000313" key="5">
    <source>
        <dbReference type="Proteomes" id="UP001217089"/>
    </source>
</evidence>